<dbReference type="OrthoDB" id="5139479at2759"/>
<keyword evidence="3" id="KW-1185">Reference proteome</keyword>
<evidence type="ECO:0000313" key="2">
    <source>
        <dbReference type="EMBL" id="KAF2001361.1"/>
    </source>
</evidence>
<gene>
    <name evidence="2" type="ORF">P154DRAFT_521758</name>
</gene>
<accession>A0A6A5WMH0</accession>
<organism evidence="2 3">
    <name type="scientific">Amniculicola lignicola CBS 123094</name>
    <dbReference type="NCBI Taxonomy" id="1392246"/>
    <lineage>
        <taxon>Eukaryota</taxon>
        <taxon>Fungi</taxon>
        <taxon>Dikarya</taxon>
        <taxon>Ascomycota</taxon>
        <taxon>Pezizomycotina</taxon>
        <taxon>Dothideomycetes</taxon>
        <taxon>Pleosporomycetidae</taxon>
        <taxon>Pleosporales</taxon>
        <taxon>Amniculicolaceae</taxon>
        <taxon>Amniculicola</taxon>
    </lineage>
</organism>
<evidence type="ECO:0000313" key="3">
    <source>
        <dbReference type="Proteomes" id="UP000799779"/>
    </source>
</evidence>
<feature type="transmembrane region" description="Helical" evidence="1">
    <location>
        <begin position="144"/>
        <end position="164"/>
    </location>
</feature>
<reference evidence="2" key="1">
    <citation type="journal article" date="2020" name="Stud. Mycol.">
        <title>101 Dothideomycetes genomes: a test case for predicting lifestyles and emergence of pathogens.</title>
        <authorList>
            <person name="Haridas S."/>
            <person name="Albert R."/>
            <person name="Binder M."/>
            <person name="Bloem J."/>
            <person name="Labutti K."/>
            <person name="Salamov A."/>
            <person name="Andreopoulos B."/>
            <person name="Baker S."/>
            <person name="Barry K."/>
            <person name="Bills G."/>
            <person name="Bluhm B."/>
            <person name="Cannon C."/>
            <person name="Castanera R."/>
            <person name="Culley D."/>
            <person name="Daum C."/>
            <person name="Ezra D."/>
            <person name="Gonzalez J."/>
            <person name="Henrissat B."/>
            <person name="Kuo A."/>
            <person name="Liang C."/>
            <person name="Lipzen A."/>
            <person name="Lutzoni F."/>
            <person name="Magnuson J."/>
            <person name="Mondo S."/>
            <person name="Nolan M."/>
            <person name="Ohm R."/>
            <person name="Pangilinan J."/>
            <person name="Park H.-J."/>
            <person name="Ramirez L."/>
            <person name="Alfaro M."/>
            <person name="Sun H."/>
            <person name="Tritt A."/>
            <person name="Yoshinaga Y."/>
            <person name="Zwiers L.-H."/>
            <person name="Turgeon B."/>
            <person name="Goodwin S."/>
            <person name="Spatafora J."/>
            <person name="Crous P."/>
            <person name="Grigoriev I."/>
        </authorList>
    </citation>
    <scope>NUCLEOTIDE SEQUENCE</scope>
    <source>
        <strain evidence="2">CBS 123094</strain>
    </source>
</reference>
<feature type="transmembrane region" description="Helical" evidence="1">
    <location>
        <begin position="72"/>
        <end position="93"/>
    </location>
</feature>
<sequence>MPRPKRQRPLWLPAWVPFKDGRVLGLAKQTVLAWSSAALATVFFTLTVSYATEKSQFSKVKFVHSSRPNTLLVLRVLSEIASVFLAATIYSTFEVVQWVLISRPDGIRLPQFLALQSSTGPLGLLALALGYGLPASKWPWNSRILSLIRLLAEVAVPVLGVFVMSNVNTHVEYTPITNTLTPFAFGMEPFNYSIAAQLGVMEDLLFNMYYVSFLYNPIHAIDLSPHMDGCSKGMSLSGNTSCIRRVLVTQDFQNVEANLPFHDRTDTHPILGTGQQLYSLEYRDNIEVSKTDLICETLNSGPEYYQICGRNAEDGWLHLAMIPCPVSTVMRENCAKDTSWKSDPGYTTALRPSFLKASIAYDRHEATILSHKIETEPAVAQINSSELISALGVLLNATKVTPPTSVSNSILGAPSNFFGRIVAGHMYRITKMSETNPSARVKGVNALQSILAMTLFYCQNGVLAKTVLPYAPNANGTSPQYRNGAFMNQRNDSQVALAETRYRLSVGRATLITYFVLGGATLIICIFALLLGSIVELVKFDAEPTLWPALDFYTQCRVETGDGALVPAQKRAELAWIYHGKELFDEIAGLRVTRRKRKMREIGDVVEPIGNNEGP</sequence>
<keyword evidence="1" id="KW-0812">Transmembrane</keyword>
<evidence type="ECO:0000256" key="1">
    <source>
        <dbReference type="SAM" id="Phobius"/>
    </source>
</evidence>
<dbReference type="AlphaFoldDB" id="A0A6A5WMH0"/>
<keyword evidence="1" id="KW-1133">Transmembrane helix</keyword>
<name>A0A6A5WMH0_9PLEO</name>
<feature type="transmembrane region" description="Helical" evidence="1">
    <location>
        <begin position="113"/>
        <end position="132"/>
    </location>
</feature>
<dbReference type="Proteomes" id="UP000799779">
    <property type="component" value="Unassembled WGS sequence"/>
</dbReference>
<keyword evidence="1" id="KW-0472">Membrane</keyword>
<protein>
    <submittedName>
        <fullName evidence="2">Uncharacterized protein</fullName>
    </submittedName>
</protein>
<proteinExistence type="predicted"/>
<dbReference type="EMBL" id="ML977583">
    <property type="protein sequence ID" value="KAF2001361.1"/>
    <property type="molecule type" value="Genomic_DNA"/>
</dbReference>
<feature type="transmembrane region" description="Helical" evidence="1">
    <location>
        <begin position="511"/>
        <end position="531"/>
    </location>
</feature>
<feature type="transmembrane region" description="Helical" evidence="1">
    <location>
        <begin position="31"/>
        <end position="51"/>
    </location>
</feature>